<dbReference type="InterPro" id="IPR029063">
    <property type="entry name" value="SAM-dependent_MTases_sf"/>
</dbReference>
<accession>A0A3D3R5S1</accession>
<reference evidence="3 4" key="1">
    <citation type="journal article" date="2018" name="Nat. Biotechnol.">
        <title>A standardized bacterial taxonomy based on genome phylogeny substantially revises the tree of life.</title>
        <authorList>
            <person name="Parks D.H."/>
            <person name="Chuvochina M."/>
            <person name="Waite D.W."/>
            <person name="Rinke C."/>
            <person name="Skarshewski A."/>
            <person name="Chaumeil P.A."/>
            <person name="Hugenholtz P."/>
        </authorList>
    </citation>
    <scope>NUCLEOTIDE SEQUENCE [LARGE SCALE GENOMIC DNA]</scope>
    <source>
        <strain evidence="3">UBA9375</strain>
    </source>
</reference>
<dbReference type="InterPro" id="IPR053173">
    <property type="entry name" value="SAM-binding_MTase"/>
</dbReference>
<dbReference type="Proteomes" id="UP000263642">
    <property type="component" value="Unassembled WGS sequence"/>
</dbReference>
<proteinExistence type="predicted"/>
<comment type="caution">
    <text evidence="3">The sequence shown here is derived from an EMBL/GenBank/DDBJ whole genome shotgun (WGS) entry which is preliminary data.</text>
</comment>
<dbReference type="Pfam" id="PF21320">
    <property type="entry name" value="WHD_Rv2258c"/>
    <property type="match status" value="1"/>
</dbReference>
<dbReference type="SUPFAM" id="SSF53335">
    <property type="entry name" value="S-adenosyl-L-methionine-dependent methyltransferases"/>
    <property type="match status" value="1"/>
</dbReference>
<dbReference type="Pfam" id="PF13847">
    <property type="entry name" value="Methyltransf_31"/>
    <property type="match status" value="1"/>
</dbReference>
<evidence type="ECO:0000259" key="1">
    <source>
        <dbReference type="Pfam" id="PF13847"/>
    </source>
</evidence>
<gene>
    <name evidence="3" type="ORF">DIT97_10840</name>
</gene>
<evidence type="ECO:0000259" key="2">
    <source>
        <dbReference type="Pfam" id="PF21320"/>
    </source>
</evidence>
<dbReference type="CDD" id="cd02440">
    <property type="entry name" value="AdoMet_MTases"/>
    <property type="match status" value="1"/>
</dbReference>
<dbReference type="PANTHER" id="PTHR45128:SF1">
    <property type="entry name" value="S-ADENOSYLMETHIONINE-DEPENDENT METHYLTRANSFERASE RV2258C"/>
    <property type="match status" value="1"/>
</dbReference>
<name>A0A3D3R5S1_9PLAN</name>
<evidence type="ECO:0000313" key="4">
    <source>
        <dbReference type="Proteomes" id="UP000263642"/>
    </source>
</evidence>
<dbReference type="AlphaFoldDB" id="A0A3D3R5S1"/>
<dbReference type="SUPFAM" id="SSF46785">
    <property type="entry name" value="Winged helix' DNA-binding domain"/>
    <property type="match status" value="1"/>
</dbReference>
<sequence length="361" mass="39493">MCNNCNLNIDAERTDEFGQKLLQIVNHSALSFMLSIGHRARLFDIMSEMEHATSEAIAEQSGLNERYVREWLGAMVTGGIVEYDPVLKTCFLPAEHAALLTRAAGSNNFATTMQWFSVLGSVEDRIVDCFSEGGGVPYSEFARFHEVMAEESYNSVVCGLFEHILPLVPGLEDKLKAGIEVLDIGCGSGLALIEMAAAFPQSRFNGFDISEESIGRAQASAVKRGVTNVTFQVQDVSEMKMTDAFDLITAFDVIHDQAKPDQVLREVNAALKPGGTFLMQDIAASSNVEQNITNPLGPMFYTISTMHCMTVSLAQGGAGLGTCWGKELACSMLEEAGFNNIDVQELPHDIMNYFYTMTKMS</sequence>
<dbReference type="Gene3D" id="1.10.10.10">
    <property type="entry name" value="Winged helix-like DNA-binding domain superfamily/Winged helix DNA-binding domain"/>
    <property type="match status" value="1"/>
</dbReference>
<evidence type="ECO:0000313" key="3">
    <source>
        <dbReference type="EMBL" id="HCO23518.1"/>
    </source>
</evidence>
<feature type="domain" description="Methyltransferase" evidence="1">
    <location>
        <begin position="176"/>
        <end position="293"/>
    </location>
</feature>
<dbReference type="InterPro" id="IPR048711">
    <property type="entry name" value="WHD_Rv2258c"/>
</dbReference>
<dbReference type="InterPro" id="IPR025714">
    <property type="entry name" value="Methyltranfer_dom"/>
</dbReference>
<dbReference type="Gene3D" id="3.40.50.150">
    <property type="entry name" value="Vaccinia Virus protein VP39"/>
    <property type="match status" value="1"/>
</dbReference>
<dbReference type="InterPro" id="IPR036390">
    <property type="entry name" value="WH_DNA-bd_sf"/>
</dbReference>
<organism evidence="3 4">
    <name type="scientific">Gimesia maris</name>
    <dbReference type="NCBI Taxonomy" id="122"/>
    <lineage>
        <taxon>Bacteria</taxon>
        <taxon>Pseudomonadati</taxon>
        <taxon>Planctomycetota</taxon>
        <taxon>Planctomycetia</taxon>
        <taxon>Planctomycetales</taxon>
        <taxon>Planctomycetaceae</taxon>
        <taxon>Gimesia</taxon>
    </lineage>
</organism>
<protein>
    <submittedName>
        <fullName evidence="3">Transcriptional regulator</fullName>
    </submittedName>
</protein>
<dbReference type="EMBL" id="DQAY01000060">
    <property type="protein sequence ID" value="HCO23518.1"/>
    <property type="molecule type" value="Genomic_DNA"/>
</dbReference>
<dbReference type="InterPro" id="IPR036388">
    <property type="entry name" value="WH-like_DNA-bd_sf"/>
</dbReference>
<dbReference type="PANTHER" id="PTHR45128">
    <property type="entry name" value="METHYLTRANSFERASE TYPE 11"/>
    <property type="match status" value="1"/>
</dbReference>
<feature type="domain" description="S-adenosylmethionine-dependent methyltransferase Rv2258c-like winged HTH" evidence="2">
    <location>
        <begin position="28"/>
        <end position="102"/>
    </location>
</feature>